<accession>A0A8J3KP84</accession>
<name>A0A8J3KP84_9ACTN</name>
<feature type="signal peptide" evidence="1">
    <location>
        <begin position="1"/>
        <end position="28"/>
    </location>
</feature>
<dbReference type="InterPro" id="IPR005543">
    <property type="entry name" value="PASTA_dom"/>
</dbReference>
<dbReference type="Proteomes" id="UP000630887">
    <property type="component" value="Unassembled WGS sequence"/>
</dbReference>
<feature type="domain" description="PASTA" evidence="2">
    <location>
        <begin position="45"/>
        <end position="111"/>
    </location>
</feature>
<dbReference type="PROSITE" id="PS51257">
    <property type="entry name" value="PROKAR_LIPOPROTEIN"/>
    <property type="match status" value="1"/>
</dbReference>
<evidence type="ECO:0000313" key="4">
    <source>
        <dbReference type="Proteomes" id="UP000630887"/>
    </source>
</evidence>
<dbReference type="RefSeq" id="WP_203687963.1">
    <property type="nucleotide sequence ID" value="NZ_BAAALC010000068.1"/>
</dbReference>
<reference evidence="3 4" key="1">
    <citation type="submission" date="2021-01" db="EMBL/GenBank/DDBJ databases">
        <title>Whole genome shotgun sequence of Catellatospora coxensis NBRC 107359.</title>
        <authorList>
            <person name="Komaki H."/>
            <person name="Tamura T."/>
        </authorList>
    </citation>
    <scope>NUCLEOTIDE SEQUENCE [LARGE SCALE GENOMIC DNA]</scope>
    <source>
        <strain evidence="3 4">NBRC 107359</strain>
    </source>
</reference>
<protein>
    <recommendedName>
        <fullName evidence="2">PASTA domain-containing protein</fullName>
    </recommendedName>
</protein>
<evidence type="ECO:0000259" key="2">
    <source>
        <dbReference type="PROSITE" id="PS51178"/>
    </source>
</evidence>
<keyword evidence="4" id="KW-1185">Reference proteome</keyword>
<dbReference type="EMBL" id="BONI01000001">
    <property type="protein sequence ID" value="GIG03502.1"/>
    <property type="molecule type" value="Genomic_DNA"/>
</dbReference>
<gene>
    <name evidence="3" type="ORF">Cco03nite_02020</name>
</gene>
<organism evidence="3 4">
    <name type="scientific">Catellatospora coxensis</name>
    <dbReference type="NCBI Taxonomy" id="310354"/>
    <lineage>
        <taxon>Bacteria</taxon>
        <taxon>Bacillati</taxon>
        <taxon>Actinomycetota</taxon>
        <taxon>Actinomycetes</taxon>
        <taxon>Micromonosporales</taxon>
        <taxon>Micromonosporaceae</taxon>
        <taxon>Catellatospora</taxon>
    </lineage>
</organism>
<comment type="caution">
    <text evidence="3">The sequence shown here is derived from an EMBL/GenBank/DDBJ whole genome shotgun (WGS) entry which is preliminary data.</text>
</comment>
<keyword evidence="1" id="KW-0732">Signal</keyword>
<dbReference type="Gene3D" id="3.30.10.20">
    <property type="match status" value="1"/>
</dbReference>
<evidence type="ECO:0000313" key="3">
    <source>
        <dbReference type="EMBL" id="GIG03502.1"/>
    </source>
</evidence>
<dbReference type="AlphaFoldDB" id="A0A8J3KP84"/>
<proteinExistence type="predicted"/>
<dbReference type="PROSITE" id="PS51178">
    <property type="entry name" value="PASTA"/>
    <property type="match status" value="1"/>
</dbReference>
<evidence type="ECO:0000256" key="1">
    <source>
        <dbReference type="SAM" id="SignalP"/>
    </source>
</evidence>
<sequence length="245" mass="25628">MSGQRSLPARIAALLLAGAAAGASTGCAARNLPPADVPEPSADAIVVTTRVPQVVDSTVGRLDKEFGKAGLVPLVTYEPGLLLERGVVAVTDPPGGTTVPRGSVVRIVVAGAPATLDEYIRGHWETFVGTGADPKGTVVLGVHEGNKLPEVVEGVEKYLKGKPYRLVTCPHSRVELEQVIVELGERRFLPTAASLKFSLSIDGGACAVQLRADLTDEETAQLMEHFGAKLVIERGPVGGRLRGDT</sequence>
<feature type="chain" id="PRO_5035144572" description="PASTA domain-containing protein" evidence="1">
    <location>
        <begin position="29"/>
        <end position="245"/>
    </location>
</feature>
<dbReference type="CDD" id="cd06577">
    <property type="entry name" value="PASTA_pknB"/>
    <property type="match status" value="1"/>
</dbReference>